<comment type="cofactor">
    <cofactor evidence="1">
        <name>FAD</name>
        <dbReference type="ChEBI" id="CHEBI:57692"/>
    </cofactor>
</comment>
<feature type="domain" description="FAD/NAD(P)-binding" evidence="7">
    <location>
        <begin position="18"/>
        <end position="237"/>
    </location>
</feature>
<dbReference type="EMBL" id="AP022569">
    <property type="protein sequence ID" value="BBX46115.1"/>
    <property type="molecule type" value="Genomic_DNA"/>
</dbReference>
<evidence type="ECO:0000313" key="9">
    <source>
        <dbReference type="Proteomes" id="UP000465866"/>
    </source>
</evidence>
<organism evidence="8 9">
    <name type="scientific">Mycobacterium cookii</name>
    <dbReference type="NCBI Taxonomy" id="1775"/>
    <lineage>
        <taxon>Bacteria</taxon>
        <taxon>Bacillati</taxon>
        <taxon>Actinomycetota</taxon>
        <taxon>Actinomycetes</taxon>
        <taxon>Mycobacteriales</taxon>
        <taxon>Mycobacteriaceae</taxon>
        <taxon>Mycobacterium</taxon>
    </lineage>
</organism>
<evidence type="ECO:0000256" key="3">
    <source>
        <dbReference type="ARBA" id="ARBA00022630"/>
    </source>
</evidence>
<dbReference type="InterPro" id="IPR051473">
    <property type="entry name" value="P2Ox-like"/>
</dbReference>
<feature type="domain" description="Glucose-methanol-choline oxidoreductase C-terminal" evidence="6">
    <location>
        <begin position="424"/>
        <end position="549"/>
    </location>
</feature>
<dbReference type="Gene3D" id="3.50.50.60">
    <property type="entry name" value="FAD/NAD(P)-binding domain"/>
    <property type="match status" value="2"/>
</dbReference>
<dbReference type="AlphaFoldDB" id="A0A7I7KVL7"/>
<accession>A0A7I7KVL7</accession>
<keyword evidence="9" id="KW-1185">Reference proteome</keyword>
<keyword evidence="5" id="KW-0560">Oxidoreductase</keyword>
<sequence>MIVSGNDIAQGECVHAALVVIGAGPAGIVCALEAAKRGVDVVLIETGNRKQTPEYQELSTAHRQHPDVHAPVEIAVSRQLGGTSSIWGGRCVPYDRVDFVEREITPDCAWPVTYEDVQPYFERACQWMLCGRSIFDVNELDHLPEHMIPGLEDGAVSTSSLERWSLPTDFGKVYFDDLRNAAGLKVITDATCVQINLDDDSTRATDIECRTIAGNSFTVAAEEVIVAAGGLESTRLLMCSPGRDGRSIGDHSRHLGHWYMAHLEGVISDLALSTPAIYGYERDRDGSYVRRRFAFVESYLLEHDLPNISGWIANPELADASHRNAQLSLTYLALISPLGFLFAPTAQRLSLTGSNIPGTPYGMAKRSSVWAHIRNLLQHPIETVRFLADFGIKRVFGPGRKPPGFFVGNPENRYPFQYHAEHLPHYDSCVQLVDDVDAVGMPKLNIDILFTDEDIDGVLAAHRHWDNYLRASGIGRLEYVADDLATAVRARTGGGFHQVGTTRMSKDADKGVVDENLAVHGVPNVHVVSSSVFVTSGQANSTFMIVVFALRLIERLYGARQGADPSSRVAHLPG</sequence>
<dbReference type="InterPro" id="IPR007867">
    <property type="entry name" value="GMC_OxRtase_C"/>
</dbReference>
<protein>
    <submittedName>
        <fullName evidence="8">GMC oxidoreductase</fullName>
    </submittedName>
</protein>
<evidence type="ECO:0000256" key="4">
    <source>
        <dbReference type="ARBA" id="ARBA00022827"/>
    </source>
</evidence>
<dbReference type="InterPro" id="IPR023753">
    <property type="entry name" value="FAD/NAD-binding_dom"/>
</dbReference>
<dbReference type="PRINTS" id="PR00368">
    <property type="entry name" value="FADPNR"/>
</dbReference>
<dbReference type="InterPro" id="IPR036188">
    <property type="entry name" value="FAD/NAD-bd_sf"/>
</dbReference>
<evidence type="ECO:0000259" key="7">
    <source>
        <dbReference type="Pfam" id="PF07992"/>
    </source>
</evidence>
<evidence type="ECO:0000256" key="2">
    <source>
        <dbReference type="ARBA" id="ARBA00010790"/>
    </source>
</evidence>
<evidence type="ECO:0000313" key="8">
    <source>
        <dbReference type="EMBL" id="BBX46115.1"/>
    </source>
</evidence>
<gene>
    <name evidence="8" type="ORF">MCOO_21300</name>
</gene>
<evidence type="ECO:0000256" key="1">
    <source>
        <dbReference type="ARBA" id="ARBA00001974"/>
    </source>
</evidence>
<comment type="similarity">
    <text evidence="2">Belongs to the GMC oxidoreductase family.</text>
</comment>
<proteinExistence type="inferred from homology"/>
<dbReference type="SUPFAM" id="SSF51905">
    <property type="entry name" value="FAD/NAD(P)-binding domain"/>
    <property type="match status" value="1"/>
</dbReference>
<dbReference type="GO" id="GO:0016614">
    <property type="term" value="F:oxidoreductase activity, acting on CH-OH group of donors"/>
    <property type="evidence" value="ECO:0007669"/>
    <property type="project" value="InterPro"/>
</dbReference>
<evidence type="ECO:0000256" key="5">
    <source>
        <dbReference type="ARBA" id="ARBA00023002"/>
    </source>
</evidence>
<dbReference type="PANTHER" id="PTHR42784">
    <property type="entry name" value="PYRANOSE 2-OXIDASE"/>
    <property type="match status" value="1"/>
</dbReference>
<name>A0A7I7KVL7_9MYCO</name>
<dbReference type="Pfam" id="PF05199">
    <property type="entry name" value="GMC_oxred_C"/>
    <property type="match status" value="1"/>
</dbReference>
<keyword evidence="4" id="KW-0274">FAD</keyword>
<dbReference type="Proteomes" id="UP000465866">
    <property type="component" value="Chromosome"/>
</dbReference>
<dbReference type="RefSeq" id="WP_163776317.1">
    <property type="nucleotide sequence ID" value="NZ_AP022569.1"/>
</dbReference>
<reference evidence="8 9" key="1">
    <citation type="journal article" date="2019" name="Emerg. Microbes Infect.">
        <title>Comprehensive subspecies identification of 175 nontuberculous mycobacteria species based on 7547 genomic profiles.</title>
        <authorList>
            <person name="Matsumoto Y."/>
            <person name="Kinjo T."/>
            <person name="Motooka D."/>
            <person name="Nabeya D."/>
            <person name="Jung N."/>
            <person name="Uechi K."/>
            <person name="Horii T."/>
            <person name="Iida T."/>
            <person name="Fujita J."/>
            <person name="Nakamura S."/>
        </authorList>
    </citation>
    <scope>NUCLEOTIDE SEQUENCE [LARGE SCALE GENOMIC DNA]</scope>
    <source>
        <strain evidence="8 9">JCM 12404</strain>
    </source>
</reference>
<evidence type="ECO:0000259" key="6">
    <source>
        <dbReference type="Pfam" id="PF05199"/>
    </source>
</evidence>
<dbReference type="PANTHER" id="PTHR42784:SF1">
    <property type="entry name" value="PYRANOSE 2-OXIDASE"/>
    <property type="match status" value="1"/>
</dbReference>
<dbReference type="Pfam" id="PF07992">
    <property type="entry name" value="Pyr_redox_2"/>
    <property type="match status" value="1"/>
</dbReference>
<keyword evidence="3" id="KW-0285">Flavoprotein</keyword>
<dbReference type="KEGG" id="mcoo:MCOO_21300"/>